<gene>
    <name evidence="1" type="ORF">S12H4_44853</name>
</gene>
<proteinExistence type="predicted"/>
<reference evidence="1" key="1">
    <citation type="journal article" date="2014" name="Front. Microbiol.">
        <title>High frequency of phylogenetically diverse reductive dehalogenase-homologous genes in deep subseafloor sedimentary metagenomes.</title>
        <authorList>
            <person name="Kawai M."/>
            <person name="Futagami T."/>
            <person name="Toyoda A."/>
            <person name="Takaki Y."/>
            <person name="Nishi S."/>
            <person name="Hori S."/>
            <person name="Arai W."/>
            <person name="Tsubouchi T."/>
            <person name="Morono Y."/>
            <person name="Uchiyama I."/>
            <person name="Ito T."/>
            <person name="Fujiyama A."/>
            <person name="Inagaki F."/>
            <person name="Takami H."/>
        </authorList>
    </citation>
    <scope>NUCLEOTIDE SEQUENCE</scope>
    <source>
        <strain evidence="1">Expedition CK06-06</strain>
    </source>
</reference>
<organism evidence="1">
    <name type="scientific">marine sediment metagenome</name>
    <dbReference type="NCBI Taxonomy" id="412755"/>
    <lineage>
        <taxon>unclassified sequences</taxon>
        <taxon>metagenomes</taxon>
        <taxon>ecological metagenomes</taxon>
    </lineage>
</organism>
<feature type="non-terminal residue" evidence="1">
    <location>
        <position position="253"/>
    </location>
</feature>
<dbReference type="InterPro" id="IPR011990">
    <property type="entry name" value="TPR-like_helical_dom_sf"/>
</dbReference>
<dbReference type="AlphaFoldDB" id="X1VDT1"/>
<comment type="caution">
    <text evidence="1">The sequence shown here is derived from an EMBL/GenBank/DDBJ whole genome shotgun (WGS) entry which is preliminary data.</text>
</comment>
<evidence type="ECO:0000313" key="1">
    <source>
        <dbReference type="EMBL" id="GAJ04630.1"/>
    </source>
</evidence>
<dbReference type="EMBL" id="BARW01027673">
    <property type="protein sequence ID" value="GAJ04630.1"/>
    <property type="molecule type" value="Genomic_DNA"/>
</dbReference>
<name>X1VDT1_9ZZZZ</name>
<dbReference type="SUPFAM" id="SSF48452">
    <property type="entry name" value="TPR-like"/>
    <property type="match status" value="1"/>
</dbReference>
<accession>X1VDT1</accession>
<protein>
    <recommendedName>
        <fullName evidence="2">SusD-like N-terminal domain-containing protein</fullName>
    </recommendedName>
</protein>
<sequence>MGTTDMLRANWSPSTRNFTWGPSDFNGHRSYIPRIPQVASATDVINRISNSGADDAIKERYVAETKVIRAFYMWWLFDFFGPVNPRLDPETLTDTTIIPRMTNDAYVNWMIQDLNEAIAAPSFQETTNDNWDEWGRFSKGVARMLLLRIYMHEKQWANAEAAAMSIVNMNYYALESDYANVFIEKANKEVIWASHANAASENWIPQYFFPGGYAYGYAGTTRIERGPGWYGYAMHWDFFHTFEVNDLRRNTII</sequence>
<evidence type="ECO:0008006" key="2">
    <source>
        <dbReference type="Google" id="ProtNLM"/>
    </source>
</evidence>
<dbReference type="Gene3D" id="1.25.40.390">
    <property type="match status" value="1"/>
</dbReference>